<evidence type="ECO:0000313" key="9">
    <source>
        <dbReference type="EMBL" id="KAJ1168804.1"/>
    </source>
</evidence>
<dbReference type="PANTHER" id="PTHR15741">
    <property type="entry name" value="BASIC HELIX-LOOP-HELIX ZIP TRANSCRIPTION FACTOR"/>
    <property type="match status" value="1"/>
</dbReference>
<keyword evidence="2" id="KW-0805">Transcription regulation</keyword>
<evidence type="ECO:0000256" key="1">
    <source>
        <dbReference type="ARBA" id="ARBA00004123"/>
    </source>
</evidence>
<keyword evidence="5" id="KW-0539">Nucleus</keyword>
<dbReference type="SUPFAM" id="SSF47459">
    <property type="entry name" value="HLH, helix-loop-helix DNA-binding domain"/>
    <property type="match status" value="1"/>
</dbReference>
<dbReference type="SMART" id="SM00353">
    <property type="entry name" value="HLH"/>
    <property type="match status" value="1"/>
</dbReference>
<sequence length="829" mass="91830">MRSTSEWNVHPHKASSNWACALPPCDSWSRWSGRRGRESPGAERGASPCLGPRREGRRACGLPAACLATMSRPQIIHSGHFMVSEPHADRALAAGGVEEDDDDDDDVAPESVVMALSERALVELGPEPTWRGKKGAGEYDFDTVNERTCQTYRYGPGSRGGCLNIDASLTKLFECMTLAYSGKIVSPKWKTFKGLKLLQRDKIRLNNAIWRAWYLQYVEKQKNPICNFVTPLEGNDVDYQRNPEAVLMEGKYWKRHSLIVIREYHKWRTFVRSRLRHKRGSLVSTTAEHKSDDLSWRDLEDSTGAGSPMDLDPLHDFNALIAELTDTLFSTRNPYSGPNPRGYASLGNADMIQPSLSQLHPNLGEDFMDTMEPLQDFFSTSTWSLPGTSPSVPQPSILPESPVLGPDFTSLELGPLGVQMKDDCPPAPCSLPQNTFSQKLDSPTPLNGHQTLLPYFTPPAVPTSPPALSSATEPSAAVFQYQPCIVYRPAPFFSMVTSSSVPEAGLPKDPPTVQEENQHTDGTFVVPTSGPPVRGGSSRRKQLQKIAPRGTTPANTIMAQLLITGAPGQPTRNQPQSCGLPDLSTTVLLNTTQKTKPASLPNQLYVTDEEEASSGDRNISSTMGSRRSHPPSADRARRMNISNGLEALASLVHPEHTQSGVKMSKAVLLQKSVMFITRLQQERRRMQDDAQRLRDEIEELNIAISEYQQQLPASGAPTVVHHTEHMNQLYESYVRSRTLENWKFWLFSIIFRPLFETYQEAVSSTSHEEFRPSVLAWLRQHCSLPVLRPAISSSLLQIIKVTSILSSPGCLPEQARQAVAKNSQSKGSS</sequence>
<organism evidence="9 10">
    <name type="scientific">Pleurodeles waltl</name>
    <name type="common">Iberian ribbed newt</name>
    <dbReference type="NCBI Taxonomy" id="8319"/>
    <lineage>
        <taxon>Eukaryota</taxon>
        <taxon>Metazoa</taxon>
        <taxon>Chordata</taxon>
        <taxon>Craniata</taxon>
        <taxon>Vertebrata</taxon>
        <taxon>Euteleostomi</taxon>
        <taxon>Amphibia</taxon>
        <taxon>Batrachia</taxon>
        <taxon>Caudata</taxon>
        <taxon>Salamandroidea</taxon>
        <taxon>Salamandridae</taxon>
        <taxon>Pleurodelinae</taxon>
        <taxon>Pleurodeles</taxon>
    </lineage>
</organism>
<keyword evidence="10" id="KW-1185">Reference proteome</keyword>
<dbReference type="Pfam" id="PF00010">
    <property type="entry name" value="HLH"/>
    <property type="match status" value="1"/>
</dbReference>
<dbReference type="GO" id="GO:0000981">
    <property type="term" value="F:DNA-binding transcription factor activity, RNA polymerase II-specific"/>
    <property type="evidence" value="ECO:0007669"/>
    <property type="project" value="TreeGrafter"/>
</dbReference>
<dbReference type="PROSITE" id="PS50888">
    <property type="entry name" value="BHLH"/>
    <property type="match status" value="1"/>
</dbReference>
<evidence type="ECO:0000256" key="5">
    <source>
        <dbReference type="ARBA" id="ARBA00023242"/>
    </source>
</evidence>
<dbReference type="InterPro" id="IPR052207">
    <property type="entry name" value="Max-like/E-box_TFs"/>
</dbReference>
<dbReference type="AlphaFoldDB" id="A0AAV7SY23"/>
<dbReference type="GO" id="GO:0000978">
    <property type="term" value="F:RNA polymerase II cis-regulatory region sequence-specific DNA binding"/>
    <property type="evidence" value="ECO:0007669"/>
    <property type="project" value="TreeGrafter"/>
</dbReference>
<protein>
    <recommendedName>
        <fullName evidence="8">BHLH domain-containing protein</fullName>
    </recommendedName>
</protein>
<dbReference type="GO" id="GO:0046983">
    <property type="term" value="F:protein dimerization activity"/>
    <property type="evidence" value="ECO:0007669"/>
    <property type="project" value="InterPro"/>
</dbReference>
<dbReference type="Proteomes" id="UP001066276">
    <property type="component" value="Chromosome 4_1"/>
</dbReference>
<evidence type="ECO:0000313" key="10">
    <source>
        <dbReference type="Proteomes" id="UP001066276"/>
    </source>
</evidence>
<dbReference type="PANTHER" id="PTHR15741:SF14">
    <property type="entry name" value="CARBOHYDRATE-RESPONSIVE ELEMENT-BINDING PROTEIN"/>
    <property type="match status" value="1"/>
</dbReference>
<dbReference type="EMBL" id="JANPWB010000007">
    <property type="protein sequence ID" value="KAJ1168804.1"/>
    <property type="molecule type" value="Genomic_DNA"/>
</dbReference>
<comment type="caution">
    <text evidence="9">The sequence shown here is derived from an EMBL/GenBank/DDBJ whole genome shotgun (WGS) entry which is preliminary data.</text>
</comment>
<evidence type="ECO:0000256" key="3">
    <source>
        <dbReference type="ARBA" id="ARBA00023125"/>
    </source>
</evidence>
<keyword evidence="4" id="KW-0804">Transcription</keyword>
<feature type="compositionally biased region" description="Polar residues" evidence="7">
    <location>
        <begin position="615"/>
        <end position="625"/>
    </location>
</feature>
<gene>
    <name evidence="9" type="ORF">NDU88_000717</name>
</gene>
<name>A0AAV7SY23_PLEWA</name>
<keyword evidence="3" id="KW-0238">DNA-binding</keyword>
<evidence type="ECO:0000256" key="7">
    <source>
        <dbReference type="SAM" id="MobiDB-lite"/>
    </source>
</evidence>
<evidence type="ECO:0000256" key="2">
    <source>
        <dbReference type="ARBA" id="ARBA00023015"/>
    </source>
</evidence>
<proteinExistence type="predicted"/>
<evidence type="ECO:0000256" key="4">
    <source>
        <dbReference type="ARBA" id="ARBA00023163"/>
    </source>
</evidence>
<reference evidence="9" key="1">
    <citation type="journal article" date="2022" name="bioRxiv">
        <title>Sequencing and chromosome-scale assembly of the giantPleurodeles waltlgenome.</title>
        <authorList>
            <person name="Brown T."/>
            <person name="Elewa A."/>
            <person name="Iarovenko S."/>
            <person name="Subramanian E."/>
            <person name="Araus A.J."/>
            <person name="Petzold A."/>
            <person name="Susuki M."/>
            <person name="Suzuki K.-i.T."/>
            <person name="Hayashi T."/>
            <person name="Toyoda A."/>
            <person name="Oliveira C."/>
            <person name="Osipova E."/>
            <person name="Leigh N.D."/>
            <person name="Simon A."/>
            <person name="Yun M.H."/>
        </authorList>
    </citation>
    <scope>NUCLEOTIDE SEQUENCE</scope>
    <source>
        <strain evidence="9">20211129_DDA</strain>
        <tissue evidence="9">Liver</tissue>
    </source>
</reference>
<feature type="region of interest" description="Disordered" evidence="7">
    <location>
        <begin position="32"/>
        <end position="51"/>
    </location>
</feature>
<dbReference type="InterPro" id="IPR011598">
    <property type="entry name" value="bHLH_dom"/>
</dbReference>
<accession>A0AAV7SY23</accession>
<evidence type="ECO:0000256" key="6">
    <source>
        <dbReference type="SAM" id="Coils"/>
    </source>
</evidence>
<feature type="domain" description="BHLH" evidence="8">
    <location>
        <begin position="625"/>
        <end position="679"/>
    </location>
</feature>
<dbReference type="GO" id="GO:0005634">
    <property type="term" value="C:nucleus"/>
    <property type="evidence" value="ECO:0007669"/>
    <property type="project" value="UniProtKB-SubCell"/>
</dbReference>
<feature type="region of interest" description="Disordered" evidence="7">
    <location>
        <begin position="503"/>
        <end position="547"/>
    </location>
</feature>
<feature type="region of interest" description="Disordered" evidence="7">
    <location>
        <begin position="607"/>
        <end position="636"/>
    </location>
</feature>
<comment type="subcellular location">
    <subcellularLocation>
        <location evidence="1">Nucleus</location>
    </subcellularLocation>
</comment>
<dbReference type="InterPro" id="IPR036638">
    <property type="entry name" value="HLH_DNA-bd_sf"/>
</dbReference>
<dbReference type="CDD" id="cd11405">
    <property type="entry name" value="bHLHzip_MLXIP_like"/>
    <property type="match status" value="1"/>
</dbReference>
<dbReference type="Gene3D" id="4.10.280.10">
    <property type="entry name" value="Helix-loop-helix DNA-binding domain"/>
    <property type="match status" value="1"/>
</dbReference>
<feature type="coiled-coil region" evidence="6">
    <location>
        <begin position="676"/>
        <end position="710"/>
    </location>
</feature>
<evidence type="ECO:0000259" key="8">
    <source>
        <dbReference type="PROSITE" id="PS50888"/>
    </source>
</evidence>
<keyword evidence="6" id="KW-0175">Coiled coil</keyword>